<evidence type="ECO:0000259" key="7">
    <source>
        <dbReference type="PROSITE" id="PS51379"/>
    </source>
</evidence>
<protein>
    <submittedName>
        <fullName evidence="8">Fe-S-cluster-containing dehydrogenase component</fullName>
    </submittedName>
</protein>
<dbReference type="PROSITE" id="PS51379">
    <property type="entry name" value="4FE4S_FER_2"/>
    <property type="match status" value="3"/>
</dbReference>
<keyword evidence="4" id="KW-0677">Repeat</keyword>
<keyword evidence="2" id="KW-0004">4Fe-4S</keyword>
<reference evidence="8 9" key="1">
    <citation type="submission" date="2016-10" db="EMBL/GenBank/DDBJ databases">
        <authorList>
            <person name="de Groot N.N."/>
        </authorList>
    </citation>
    <scope>NUCLEOTIDE SEQUENCE [LARGE SCALE GENOMIC DNA]</scope>
    <source>
        <strain evidence="8 9">CGMCC 1.5070</strain>
    </source>
</reference>
<dbReference type="Pfam" id="PF13247">
    <property type="entry name" value="Fer4_11"/>
    <property type="match status" value="1"/>
</dbReference>
<name>A0A1H8EGX8_9FIRM</name>
<feature type="domain" description="4Fe-4S ferredoxin-type" evidence="7">
    <location>
        <begin position="152"/>
        <end position="181"/>
    </location>
</feature>
<dbReference type="OrthoDB" id="9810688at2"/>
<dbReference type="Pfam" id="PF12800">
    <property type="entry name" value="Fer4_4"/>
    <property type="match status" value="1"/>
</dbReference>
<proteinExistence type="predicted"/>
<dbReference type="CDD" id="cd10550">
    <property type="entry name" value="DMSOR_beta_like"/>
    <property type="match status" value="1"/>
</dbReference>
<evidence type="ECO:0000256" key="3">
    <source>
        <dbReference type="ARBA" id="ARBA00022723"/>
    </source>
</evidence>
<dbReference type="STRING" id="474960.SAMN05216180_3015"/>
<dbReference type="PROSITE" id="PS00198">
    <property type="entry name" value="4FE4S_FER_1"/>
    <property type="match status" value="2"/>
</dbReference>
<feature type="domain" description="4Fe-4S ferredoxin-type" evidence="7">
    <location>
        <begin position="119"/>
        <end position="150"/>
    </location>
</feature>
<keyword evidence="3" id="KW-0479">Metal-binding</keyword>
<dbReference type="EMBL" id="FOCG01000009">
    <property type="protein sequence ID" value="SEN18722.1"/>
    <property type="molecule type" value="Genomic_DNA"/>
</dbReference>
<gene>
    <name evidence="8" type="ORF">SAMN05216180_3015</name>
</gene>
<sequence length="215" mass="22901">MSKEGNKGIFDKEYSRRQFLKISGKGLAGVTLTAAMLSLFGCTQKEVDEGLVATTPLPTGLLVANRAKCVGCQRCETNCSLANDGKAMPYIGRLKMRDNLNVGEEGVAEDYRHGDGIYGVWNFGPTTCKQCKDPKCVAACPVEAIFADPATGARTIDKEKCVGCGTCTNMCPWHMPVVDPETKKSTKCITCGACVAGCPTGALSIVDWKDIAVAM</sequence>
<dbReference type="PANTHER" id="PTHR43545:SF4">
    <property type="entry name" value="IRON-SULFUR PROTEIN"/>
    <property type="match status" value="1"/>
</dbReference>
<feature type="domain" description="4Fe-4S ferredoxin-type" evidence="7">
    <location>
        <begin position="185"/>
        <end position="208"/>
    </location>
</feature>
<evidence type="ECO:0000256" key="1">
    <source>
        <dbReference type="ARBA" id="ARBA00004196"/>
    </source>
</evidence>
<keyword evidence="9" id="KW-1185">Reference proteome</keyword>
<dbReference type="GO" id="GO:0051539">
    <property type="term" value="F:4 iron, 4 sulfur cluster binding"/>
    <property type="evidence" value="ECO:0007669"/>
    <property type="project" value="UniProtKB-KW"/>
</dbReference>
<keyword evidence="6" id="KW-0411">Iron-sulfur</keyword>
<accession>A0A1H8EGX8</accession>
<dbReference type="AlphaFoldDB" id="A0A1H8EGX8"/>
<evidence type="ECO:0000256" key="4">
    <source>
        <dbReference type="ARBA" id="ARBA00022737"/>
    </source>
</evidence>
<dbReference type="RefSeq" id="WP_092756689.1">
    <property type="nucleotide sequence ID" value="NZ_FOCG01000009.1"/>
</dbReference>
<organism evidence="8 9">
    <name type="scientific">Hydrogenoanaerobacterium saccharovorans</name>
    <dbReference type="NCBI Taxonomy" id="474960"/>
    <lineage>
        <taxon>Bacteria</taxon>
        <taxon>Bacillati</taxon>
        <taxon>Bacillota</taxon>
        <taxon>Clostridia</taxon>
        <taxon>Eubacteriales</taxon>
        <taxon>Oscillospiraceae</taxon>
        <taxon>Hydrogenoanaerobacterium</taxon>
    </lineage>
</organism>
<dbReference type="InterPro" id="IPR017896">
    <property type="entry name" value="4Fe4S_Fe-S-bd"/>
</dbReference>
<dbReference type="GO" id="GO:0046872">
    <property type="term" value="F:metal ion binding"/>
    <property type="evidence" value="ECO:0007669"/>
    <property type="project" value="UniProtKB-KW"/>
</dbReference>
<evidence type="ECO:0000256" key="2">
    <source>
        <dbReference type="ARBA" id="ARBA00022485"/>
    </source>
</evidence>
<evidence type="ECO:0000256" key="6">
    <source>
        <dbReference type="ARBA" id="ARBA00023014"/>
    </source>
</evidence>
<dbReference type="Proteomes" id="UP000199158">
    <property type="component" value="Unassembled WGS sequence"/>
</dbReference>
<comment type="subcellular location">
    <subcellularLocation>
        <location evidence="1">Cell envelope</location>
    </subcellularLocation>
</comment>
<evidence type="ECO:0000313" key="9">
    <source>
        <dbReference type="Proteomes" id="UP000199158"/>
    </source>
</evidence>
<dbReference type="InterPro" id="IPR017900">
    <property type="entry name" value="4Fe4S_Fe_S_CS"/>
</dbReference>
<dbReference type="InterPro" id="IPR051555">
    <property type="entry name" value="FDH_Electron_Transfer_Unit"/>
</dbReference>
<dbReference type="Gene3D" id="3.30.70.20">
    <property type="match status" value="2"/>
</dbReference>
<dbReference type="NCBIfam" id="NF007382">
    <property type="entry name" value="PRK09898.1"/>
    <property type="match status" value="1"/>
</dbReference>
<keyword evidence="5" id="KW-0408">Iron</keyword>
<dbReference type="GO" id="GO:0030313">
    <property type="term" value="C:cell envelope"/>
    <property type="evidence" value="ECO:0007669"/>
    <property type="project" value="UniProtKB-SubCell"/>
</dbReference>
<dbReference type="PANTHER" id="PTHR43545">
    <property type="entry name" value="FORMATE DEHYDROGENASE, NITRATE-INDUCIBLE, IRON-SULFUR SUBUNIT"/>
    <property type="match status" value="1"/>
</dbReference>
<dbReference type="SUPFAM" id="SSF54862">
    <property type="entry name" value="4Fe-4S ferredoxins"/>
    <property type="match status" value="1"/>
</dbReference>
<evidence type="ECO:0000313" key="8">
    <source>
        <dbReference type="EMBL" id="SEN18722.1"/>
    </source>
</evidence>
<evidence type="ECO:0000256" key="5">
    <source>
        <dbReference type="ARBA" id="ARBA00023004"/>
    </source>
</evidence>